<dbReference type="Pfam" id="PF00196">
    <property type="entry name" value="GerE"/>
    <property type="match status" value="1"/>
</dbReference>
<sequence>MPHMSPSKTAVPPLPTGFVSRPRVLSLLDRADRADVMLLSAPAGFGKTTALAEWTLASDSRYTRWLCLDEDDNDPTRLRSGLLAALAGCPGVPADSPLYEDASGRPGDRPEFMGDIVEAVGAAAMELRLVLDDVDEIVEARALRGLRTLLRHRPANLHIVMAGRRDPPLALPKLHLEGRLSELRADDLRFSWAETAALLTAAGVAARPEQIDTLNALCDGWAAGLRLAALSMQQAADTASFVSTFAADDRPLADYLVGEVLSHLTPDEQHLLSVTSVCDGLSPELAAELTGRDDAGELLDALARSTSLVVRGPPPRSDVYRTRTLLRSYLRAYMDRQRPTLVADLDGRAADWWADREQPVRALEHAARGGGAARLREMLHRFGVPLLLSGDHRPLRRALDRLADTSSDQDPWAALTSALVHLEAGELTAAHHDLLVADARWPDDGPAELVVLRIVADFDVAVSSGELSRAKDAAQELDGVSATDPAVAALAHLTRASACLLSVGGRTDVRAELAAALELARSRGFGYLELQCQAQIGAVAGLDGDYRAMAAAGEKAAVIAGAHGWQDSVWSRAAHLMLGDAALYRAEPALALRHSAQAAGPDGPAGPALGHAVGVLRGAALFDLGEQAAGLREMQQARLDLGVVYVAPEQAAAAALLEHRAALLLGHAAAASTVLSWVSERLGIPGEMLLMRAWVEAAAGNHGAARERMGPLLTGAMEPLLPHTVVEALVLESRLAALAGDRPAARRALHAALDQAEPIDALRPFALAGPEVRELLVHALGSFGTLEPFAARAIAAPWPAPDRPGTVLSDRELTVLSLLPSLLSLDEIAADLAISINTVKSHIRAIYAKLGVSSRRSAVVAAYEQRLLPLVSR</sequence>
<dbReference type="SUPFAM" id="SSF52540">
    <property type="entry name" value="P-loop containing nucleoside triphosphate hydrolases"/>
    <property type="match status" value="1"/>
</dbReference>
<dbReference type="RefSeq" id="WP_169412988.1">
    <property type="nucleotide sequence ID" value="NZ_JAAXKZ010000035.1"/>
</dbReference>
<dbReference type="InterPro" id="IPR000792">
    <property type="entry name" value="Tscrpt_reg_LuxR_C"/>
</dbReference>
<organism evidence="2 3">
    <name type="scientific">Pseudonocardia bannensis</name>
    <dbReference type="NCBI Taxonomy" id="630973"/>
    <lineage>
        <taxon>Bacteria</taxon>
        <taxon>Bacillati</taxon>
        <taxon>Actinomycetota</taxon>
        <taxon>Actinomycetes</taxon>
        <taxon>Pseudonocardiales</taxon>
        <taxon>Pseudonocardiaceae</taxon>
        <taxon>Pseudonocardia</taxon>
    </lineage>
</organism>
<evidence type="ECO:0000259" key="1">
    <source>
        <dbReference type="PROSITE" id="PS50043"/>
    </source>
</evidence>
<evidence type="ECO:0000313" key="3">
    <source>
        <dbReference type="Proteomes" id="UP000586918"/>
    </source>
</evidence>
<proteinExistence type="predicted"/>
<reference evidence="2 3" key="1">
    <citation type="submission" date="2020-04" db="EMBL/GenBank/DDBJ databases">
        <authorList>
            <person name="Klaysubun C."/>
            <person name="Duangmal K."/>
            <person name="Lipun K."/>
        </authorList>
    </citation>
    <scope>NUCLEOTIDE SEQUENCE [LARGE SCALE GENOMIC DNA]</scope>
    <source>
        <strain evidence="2 3">DSM 45300</strain>
    </source>
</reference>
<dbReference type="InterPro" id="IPR016032">
    <property type="entry name" value="Sig_transdc_resp-reg_C-effctor"/>
</dbReference>
<dbReference type="SMART" id="SM00421">
    <property type="entry name" value="HTH_LUXR"/>
    <property type="match status" value="1"/>
</dbReference>
<dbReference type="InterPro" id="IPR036388">
    <property type="entry name" value="WH-like_DNA-bd_sf"/>
</dbReference>
<dbReference type="InterPro" id="IPR027417">
    <property type="entry name" value="P-loop_NTPase"/>
</dbReference>
<dbReference type="Gene3D" id="3.40.50.300">
    <property type="entry name" value="P-loop containing nucleotide triphosphate hydrolases"/>
    <property type="match status" value="1"/>
</dbReference>
<evidence type="ECO:0000313" key="2">
    <source>
        <dbReference type="EMBL" id="NMH92276.1"/>
    </source>
</evidence>
<dbReference type="GO" id="GO:0003677">
    <property type="term" value="F:DNA binding"/>
    <property type="evidence" value="ECO:0007669"/>
    <property type="project" value="InterPro"/>
</dbReference>
<dbReference type="GO" id="GO:0006355">
    <property type="term" value="P:regulation of DNA-templated transcription"/>
    <property type="evidence" value="ECO:0007669"/>
    <property type="project" value="InterPro"/>
</dbReference>
<dbReference type="AlphaFoldDB" id="A0A848DIA6"/>
<dbReference type="EMBL" id="JAAXKZ010000035">
    <property type="protein sequence ID" value="NMH92276.1"/>
    <property type="molecule type" value="Genomic_DNA"/>
</dbReference>
<dbReference type="Gene3D" id="1.10.10.10">
    <property type="entry name" value="Winged helix-like DNA-binding domain superfamily/Winged helix DNA-binding domain"/>
    <property type="match status" value="1"/>
</dbReference>
<comment type="caution">
    <text evidence="2">The sequence shown here is derived from an EMBL/GenBank/DDBJ whole genome shotgun (WGS) entry which is preliminary data.</text>
</comment>
<feature type="domain" description="HTH luxR-type" evidence="1">
    <location>
        <begin position="801"/>
        <end position="866"/>
    </location>
</feature>
<dbReference type="CDD" id="cd06170">
    <property type="entry name" value="LuxR_C_like"/>
    <property type="match status" value="1"/>
</dbReference>
<dbReference type="Pfam" id="PF25873">
    <property type="entry name" value="WHD_MalT"/>
    <property type="match status" value="1"/>
</dbReference>
<dbReference type="InterPro" id="IPR059106">
    <property type="entry name" value="WHD_MalT"/>
</dbReference>
<dbReference type="PROSITE" id="PS50043">
    <property type="entry name" value="HTH_LUXR_2"/>
    <property type="match status" value="1"/>
</dbReference>
<gene>
    <name evidence="2" type="ORF">HF519_11980</name>
</gene>
<keyword evidence="3" id="KW-1185">Reference proteome</keyword>
<dbReference type="SUPFAM" id="SSF46894">
    <property type="entry name" value="C-terminal effector domain of the bipartite response regulators"/>
    <property type="match status" value="1"/>
</dbReference>
<name>A0A848DIA6_9PSEU</name>
<accession>A0A848DIA6</accession>
<dbReference type="Proteomes" id="UP000586918">
    <property type="component" value="Unassembled WGS sequence"/>
</dbReference>
<protein>
    <submittedName>
        <fullName evidence="2">Helix-turn-helix transcriptional regulator</fullName>
    </submittedName>
</protein>